<evidence type="ECO:0000256" key="6">
    <source>
        <dbReference type="ARBA" id="ARBA00048707"/>
    </source>
</evidence>
<dbReference type="Proteomes" id="UP000617531">
    <property type="component" value="Unassembled WGS sequence"/>
</dbReference>
<keyword evidence="3 8" id="KW-0378">Hydrolase</keyword>
<evidence type="ECO:0000256" key="5">
    <source>
        <dbReference type="ARBA" id="ARBA00038063"/>
    </source>
</evidence>
<dbReference type="GO" id="GO:0005737">
    <property type="term" value="C:cytoplasm"/>
    <property type="evidence" value="ECO:0007669"/>
    <property type="project" value="UniProtKB-SubCell"/>
</dbReference>
<dbReference type="InterPro" id="IPR036416">
    <property type="entry name" value="Pept_tRNA_hydro_sf"/>
</dbReference>
<comment type="subcellular location">
    <subcellularLocation>
        <location evidence="8">Cytoplasm</location>
    </subcellularLocation>
</comment>
<dbReference type="HAMAP" id="MF_00083">
    <property type="entry name" value="Pept_tRNA_hydro_bact"/>
    <property type="match status" value="1"/>
</dbReference>
<dbReference type="GO" id="GO:0006515">
    <property type="term" value="P:protein quality control for misfolded or incompletely synthesized proteins"/>
    <property type="evidence" value="ECO:0007669"/>
    <property type="project" value="UniProtKB-UniRule"/>
</dbReference>
<dbReference type="Gene3D" id="3.40.50.1470">
    <property type="entry name" value="Peptidyl-tRNA hydrolase"/>
    <property type="match status" value="1"/>
</dbReference>
<comment type="function">
    <text evidence="8">Catalyzes the release of premature peptidyl moieties from peptidyl-tRNA molecules trapped in stalled 50S ribosomal subunits, and thus maintains levels of free tRNAs and 50S ribosomes.</text>
</comment>
<dbReference type="FunFam" id="3.40.50.1470:FF:000001">
    <property type="entry name" value="Peptidyl-tRNA hydrolase"/>
    <property type="match status" value="1"/>
</dbReference>
<feature type="binding site" evidence="8">
    <location>
        <position position="118"/>
    </location>
    <ligand>
        <name>tRNA</name>
        <dbReference type="ChEBI" id="CHEBI:17843"/>
    </ligand>
</feature>
<evidence type="ECO:0000256" key="2">
    <source>
        <dbReference type="ARBA" id="ARBA00022555"/>
    </source>
</evidence>
<comment type="function">
    <text evidence="8">Hydrolyzes ribosome-free peptidyl-tRNAs (with 1 or more amino acids incorporated), which drop off the ribosome during protein synthesis, or as a result of ribosome stalling.</text>
</comment>
<dbReference type="GO" id="GO:0072344">
    <property type="term" value="P:rescue of stalled ribosome"/>
    <property type="evidence" value="ECO:0007669"/>
    <property type="project" value="UniProtKB-UniRule"/>
</dbReference>
<keyword evidence="8" id="KW-0963">Cytoplasm</keyword>
<evidence type="ECO:0000256" key="8">
    <source>
        <dbReference type="HAMAP-Rule" id="MF_00083"/>
    </source>
</evidence>
<dbReference type="RefSeq" id="WP_191283311.1">
    <property type="nucleotide sequence ID" value="NZ_BNAI01000003.1"/>
</dbReference>
<organism evidence="9 10">
    <name type="scientific">Pseudolysinimonas yzui</name>
    <dbReference type="NCBI Taxonomy" id="2708254"/>
    <lineage>
        <taxon>Bacteria</taxon>
        <taxon>Bacillati</taxon>
        <taxon>Actinomycetota</taxon>
        <taxon>Actinomycetes</taxon>
        <taxon>Micrococcales</taxon>
        <taxon>Microbacteriaceae</taxon>
        <taxon>Pseudolysinimonas</taxon>
    </lineage>
</organism>
<dbReference type="InterPro" id="IPR018171">
    <property type="entry name" value="Pept_tRNA_hydro_CS"/>
</dbReference>
<comment type="caution">
    <text evidence="9">The sequence shown here is derived from an EMBL/GenBank/DDBJ whole genome shotgun (WGS) entry which is preliminary data.</text>
</comment>
<comment type="subunit">
    <text evidence="8">Monomer.</text>
</comment>
<dbReference type="AlphaFoldDB" id="A0A8J3GRF3"/>
<proteinExistence type="inferred from homology"/>
<keyword evidence="10" id="KW-1185">Reference proteome</keyword>
<reference evidence="9" key="2">
    <citation type="submission" date="2020-09" db="EMBL/GenBank/DDBJ databases">
        <authorList>
            <person name="Sun Q."/>
            <person name="Zhou Y."/>
        </authorList>
    </citation>
    <scope>NUCLEOTIDE SEQUENCE</scope>
    <source>
        <strain evidence="9">CGMCC 1.16548</strain>
    </source>
</reference>
<accession>A0A8J3GRF3</accession>
<dbReference type="CDD" id="cd00462">
    <property type="entry name" value="PTH"/>
    <property type="match status" value="1"/>
</dbReference>
<reference evidence="9" key="1">
    <citation type="journal article" date="2014" name="Int. J. Syst. Evol. Microbiol.">
        <title>Complete genome sequence of Corynebacterium casei LMG S-19264T (=DSM 44701T), isolated from a smear-ripened cheese.</title>
        <authorList>
            <consortium name="US DOE Joint Genome Institute (JGI-PGF)"/>
            <person name="Walter F."/>
            <person name="Albersmeier A."/>
            <person name="Kalinowski J."/>
            <person name="Ruckert C."/>
        </authorList>
    </citation>
    <scope>NUCLEOTIDE SEQUENCE</scope>
    <source>
        <strain evidence="9">CGMCC 1.16548</strain>
    </source>
</reference>
<dbReference type="GO" id="GO:0000049">
    <property type="term" value="F:tRNA binding"/>
    <property type="evidence" value="ECO:0007669"/>
    <property type="project" value="UniProtKB-UniRule"/>
</dbReference>
<dbReference type="InterPro" id="IPR001328">
    <property type="entry name" value="Pept_tRNA_hydro"/>
</dbReference>
<dbReference type="Pfam" id="PF01195">
    <property type="entry name" value="Pept_tRNA_hydro"/>
    <property type="match status" value="1"/>
</dbReference>
<feature type="site" description="Stabilizes the basic form of H active site to accept a proton" evidence="8">
    <location>
        <position position="97"/>
    </location>
</feature>
<evidence type="ECO:0000256" key="1">
    <source>
        <dbReference type="ARBA" id="ARBA00013260"/>
    </source>
</evidence>
<keyword evidence="2 8" id="KW-0820">tRNA-binding</keyword>
<dbReference type="PANTHER" id="PTHR17224:SF1">
    <property type="entry name" value="PEPTIDYL-TRNA HYDROLASE"/>
    <property type="match status" value="1"/>
</dbReference>
<dbReference type="EC" id="3.1.1.29" evidence="1 8"/>
<comment type="similarity">
    <text evidence="5 8">Belongs to the PTH family.</text>
</comment>
<dbReference type="PANTHER" id="PTHR17224">
    <property type="entry name" value="PEPTIDYL-TRNA HYDROLASE"/>
    <property type="match status" value="1"/>
</dbReference>
<evidence type="ECO:0000256" key="7">
    <source>
        <dbReference type="ARBA" id="ARBA00050038"/>
    </source>
</evidence>
<evidence type="ECO:0000313" key="10">
    <source>
        <dbReference type="Proteomes" id="UP000617531"/>
    </source>
</evidence>
<feature type="active site" description="Proton acceptor" evidence="8">
    <location>
        <position position="23"/>
    </location>
</feature>
<dbReference type="EMBL" id="BNAI01000003">
    <property type="protein sequence ID" value="GHF18828.1"/>
    <property type="molecule type" value="Genomic_DNA"/>
</dbReference>
<feature type="binding site" evidence="8">
    <location>
        <position position="70"/>
    </location>
    <ligand>
        <name>tRNA</name>
        <dbReference type="ChEBI" id="CHEBI:17843"/>
    </ligand>
</feature>
<gene>
    <name evidence="9" type="primary">spoV</name>
    <name evidence="8" type="synonym">pth</name>
    <name evidence="9" type="ORF">GCM10011600_19730</name>
</gene>
<dbReference type="GO" id="GO:0004045">
    <property type="term" value="F:peptidyl-tRNA hydrolase activity"/>
    <property type="evidence" value="ECO:0007669"/>
    <property type="project" value="UniProtKB-UniRule"/>
</dbReference>
<feature type="site" description="Discriminates between blocked and unblocked aminoacyl-tRNA" evidence="8">
    <location>
        <position position="13"/>
    </location>
</feature>
<evidence type="ECO:0000313" key="9">
    <source>
        <dbReference type="EMBL" id="GHF18828.1"/>
    </source>
</evidence>
<dbReference type="NCBIfam" id="TIGR00447">
    <property type="entry name" value="pth"/>
    <property type="match status" value="1"/>
</dbReference>
<dbReference type="PROSITE" id="PS01196">
    <property type="entry name" value="PEPT_TRNA_HYDROL_2"/>
    <property type="match status" value="1"/>
</dbReference>
<name>A0A8J3GRF3_9MICO</name>
<feature type="binding site" evidence="8">
    <location>
        <position position="72"/>
    </location>
    <ligand>
        <name>tRNA</name>
        <dbReference type="ChEBI" id="CHEBI:17843"/>
    </ligand>
</feature>
<sequence>MADDRWLVVGLGNPGPGYAGHRHNVGQMVVAELASRLGTTLKVHKAGATVGEARVRPGGDRIALAVPSTFMNVSGRPVAALLKFYSLDASKLIVVHDELDLPFDTVRLKTGGGPGGHNGVRDIIAVAGPDFVRVRVGIGRPPGRQDPADYVLSPFAKAEREALPSLISDAADATEQILTDGLLAAQQRWHAPRGAPEPTGDKG</sequence>
<evidence type="ECO:0000256" key="3">
    <source>
        <dbReference type="ARBA" id="ARBA00022801"/>
    </source>
</evidence>
<protein>
    <recommendedName>
        <fullName evidence="7 8">Peptidyl-tRNA hydrolase</fullName>
        <shortName evidence="8">Pth</shortName>
        <ecNumber evidence="1 8">3.1.1.29</ecNumber>
    </recommendedName>
</protein>
<dbReference type="SUPFAM" id="SSF53178">
    <property type="entry name" value="Peptidyl-tRNA hydrolase-like"/>
    <property type="match status" value="1"/>
</dbReference>
<feature type="binding site" evidence="8">
    <location>
        <position position="18"/>
    </location>
    <ligand>
        <name>tRNA</name>
        <dbReference type="ChEBI" id="CHEBI:17843"/>
    </ligand>
</feature>
<keyword evidence="4 8" id="KW-0694">RNA-binding</keyword>
<comment type="catalytic activity">
    <reaction evidence="6 8">
        <text>an N-acyl-L-alpha-aminoacyl-tRNA + H2O = an N-acyl-L-amino acid + a tRNA + H(+)</text>
        <dbReference type="Rhea" id="RHEA:54448"/>
        <dbReference type="Rhea" id="RHEA-COMP:10123"/>
        <dbReference type="Rhea" id="RHEA-COMP:13883"/>
        <dbReference type="ChEBI" id="CHEBI:15377"/>
        <dbReference type="ChEBI" id="CHEBI:15378"/>
        <dbReference type="ChEBI" id="CHEBI:59874"/>
        <dbReference type="ChEBI" id="CHEBI:78442"/>
        <dbReference type="ChEBI" id="CHEBI:138191"/>
        <dbReference type="EC" id="3.1.1.29"/>
    </reaction>
</comment>
<evidence type="ECO:0000256" key="4">
    <source>
        <dbReference type="ARBA" id="ARBA00022884"/>
    </source>
</evidence>